<comment type="caution">
    <text evidence="5">The sequence shown here is derived from an EMBL/GenBank/DDBJ whole genome shotgun (WGS) entry which is preliminary data.</text>
</comment>
<reference evidence="5" key="1">
    <citation type="submission" date="2021-01" db="EMBL/GenBank/DDBJ databases">
        <title>Modified the classification status of verrucomicrobia.</title>
        <authorList>
            <person name="Feng X."/>
        </authorList>
    </citation>
    <scope>NUCLEOTIDE SEQUENCE</scope>
    <source>
        <strain evidence="5">JCM 18052</strain>
    </source>
</reference>
<name>A0A934R555_9BACT</name>
<accession>A0A934R555</accession>
<dbReference type="InterPro" id="IPR051159">
    <property type="entry name" value="Hexapeptide_acetyltransf"/>
</dbReference>
<gene>
    <name evidence="5" type="ORF">JIN84_16080</name>
</gene>
<dbReference type="InterPro" id="IPR018357">
    <property type="entry name" value="Hexapep_transf_CS"/>
</dbReference>
<evidence type="ECO:0000313" key="6">
    <source>
        <dbReference type="Proteomes" id="UP000600139"/>
    </source>
</evidence>
<comment type="similarity">
    <text evidence="1">Belongs to the transferase hexapeptide repeat family.</text>
</comment>
<keyword evidence="4" id="KW-0012">Acyltransferase</keyword>
<evidence type="ECO:0000256" key="1">
    <source>
        <dbReference type="ARBA" id="ARBA00007274"/>
    </source>
</evidence>
<dbReference type="GO" id="GO:0008374">
    <property type="term" value="F:O-acyltransferase activity"/>
    <property type="evidence" value="ECO:0007669"/>
    <property type="project" value="TreeGrafter"/>
</dbReference>
<protein>
    <recommendedName>
        <fullName evidence="7">Colanic acid biosynthesis acetyltransferase</fullName>
    </recommendedName>
</protein>
<dbReference type="EMBL" id="JAENIK010000012">
    <property type="protein sequence ID" value="MBK1817139.1"/>
    <property type="molecule type" value="Genomic_DNA"/>
</dbReference>
<evidence type="ECO:0000256" key="3">
    <source>
        <dbReference type="ARBA" id="ARBA00022737"/>
    </source>
</evidence>
<proteinExistence type="inferred from homology"/>
<evidence type="ECO:0000256" key="4">
    <source>
        <dbReference type="ARBA" id="ARBA00023315"/>
    </source>
</evidence>
<evidence type="ECO:0000256" key="2">
    <source>
        <dbReference type="ARBA" id="ARBA00022679"/>
    </source>
</evidence>
<keyword evidence="3" id="KW-0677">Repeat</keyword>
<dbReference type="InterPro" id="IPR001451">
    <property type="entry name" value="Hexapep"/>
</dbReference>
<dbReference type="PANTHER" id="PTHR23416">
    <property type="entry name" value="SIALIC ACID SYNTHASE-RELATED"/>
    <property type="match status" value="1"/>
</dbReference>
<sequence>MEYQQESPYSSPWTLRQRVLMVAWEYVWILLCSWTPKPANRWRIFILGLFGAKLYGRPFVHQRARIQIPWNLTMHDRACLGDRANAYTLGEIELFEHATIAQEVYLCTGTHAFDRPELNLITAKIVIGAHVFVGARAFIMPGVEIGAHSLIGACSVVTKSLPANTVAAGNPARVIRSRTASL</sequence>
<dbReference type="Proteomes" id="UP000600139">
    <property type="component" value="Unassembled WGS sequence"/>
</dbReference>
<dbReference type="AlphaFoldDB" id="A0A934R555"/>
<dbReference type="Pfam" id="PF00132">
    <property type="entry name" value="Hexapep"/>
    <property type="match status" value="1"/>
</dbReference>
<dbReference type="PROSITE" id="PS00101">
    <property type="entry name" value="HEXAPEP_TRANSFERASES"/>
    <property type="match status" value="1"/>
</dbReference>
<keyword evidence="2" id="KW-0808">Transferase</keyword>
<dbReference type="CDD" id="cd05825">
    <property type="entry name" value="LbH_wcaF_like"/>
    <property type="match status" value="1"/>
</dbReference>
<organism evidence="5 6">
    <name type="scientific">Luteolibacter yonseiensis</name>
    <dbReference type="NCBI Taxonomy" id="1144680"/>
    <lineage>
        <taxon>Bacteria</taxon>
        <taxon>Pseudomonadati</taxon>
        <taxon>Verrucomicrobiota</taxon>
        <taxon>Verrucomicrobiia</taxon>
        <taxon>Verrucomicrobiales</taxon>
        <taxon>Verrucomicrobiaceae</taxon>
        <taxon>Luteolibacter</taxon>
    </lineage>
</organism>
<dbReference type="RefSeq" id="WP_200352093.1">
    <property type="nucleotide sequence ID" value="NZ_BAABHZ010000001.1"/>
</dbReference>
<dbReference type="PANTHER" id="PTHR23416:SF23">
    <property type="entry name" value="ACETYLTRANSFERASE C18B11.09C-RELATED"/>
    <property type="match status" value="1"/>
</dbReference>
<dbReference type="GO" id="GO:0005829">
    <property type="term" value="C:cytosol"/>
    <property type="evidence" value="ECO:0007669"/>
    <property type="project" value="TreeGrafter"/>
</dbReference>
<dbReference type="Gene3D" id="2.160.10.10">
    <property type="entry name" value="Hexapeptide repeat proteins"/>
    <property type="match status" value="1"/>
</dbReference>
<evidence type="ECO:0000313" key="5">
    <source>
        <dbReference type="EMBL" id="MBK1817139.1"/>
    </source>
</evidence>
<dbReference type="InterPro" id="IPR011004">
    <property type="entry name" value="Trimer_LpxA-like_sf"/>
</dbReference>
<evidence type="ECO:0008006" key="7">
    <source>
        <dbReference type="Google" id="ProtNLM"/>
    </source>
</evidence>
<dbReference type="SUPFAM" id="SSF51161">
    <property type="entry name" value="Trimeric LpxA-like enzymes"/>
    <property type="match status" value="1"/>
</dbReference>
<keyword evidence="6" id="KW-1185">Reference proteome</keyword>